<proteinExistence type="predicted"/>
<keyword evidence="3" id="KW-1185">Reference proteome</keyword>
<evidence type="ECO:0000256" key="1">
    <source>
        <dbReference type="SAM" id="MobiDB-lite"/>
    </source>
</evidence>
<feature type="region of interest" description="Disordered" evidence="1">
    <location>
        <begin position="1"/>
        <end position="43"/>
    </location>
</feature>
<sequence>PVYAEPSSLSSFHNHSELVNAGPPLPLRVPKTPDPVLSDSTPDNVDLCTSSVTPVENQESLTALYLTVLGEGKGS</sequence>
<gene>
    <name evidence="2" type="ORF">PoB_003521500</name>
</gene>
<evidence type="ECO:0000313" key="2">
    <source>
        <dbReference type="EMBL" id="GFO08710.1"/>
    </source>
</evidence>
<dbReference type="Proteomes" id="UP000735302">
    <property type="component" value="Unassembled WGS sequence"/>
</dbReference>
<feature type="non-terminal residue" evidence="2">
    <location>
        <position position="1"/>
    </location>
</feature>
<dbReference type="EMBL" id="BLXT01003985">
    <property type="protein sequence ID" value="GFO08710.1"/>
    <property type="molecule type" value="Genomic_DNA"/>
</dbReference>
<reference evidence="2 3" key="1">
    <citation type="journal article" date="2021" name="Elife">
        <title>Chloroplast acquisition without the gene transfer in kleptoplastic sea slugs, Plakobranchus ocellatus.</title>
        <authorList>
            <person name="Maeda T."/>
            <person name="Takahashi S."/>
            <person name="Yoshida T."/>
            <person name="Shimamura S."/>
            <person name="Takaki Y."/>
            <person name="Nagai Y."/>
            <person name="Toyoda A."/>
            <person name="Suzuki Y."/>
            <person name="Arimoto A."/>
            <person name="Ishii H."/>
            <person name="Satoh N."/>
            <person name="Nishiyama T."/>
            <person name="Hasebe M."/>
            <person name="Maruyama T."/>
            <person name="Minagawa J."/>
            <person name="Obokata J."/>
            <person name="Shigenobu S."/>
        </authorList>
    </citation>
    <scope>NUCLEOTIDE SEQUENCE [LARGE SCALE GENOMIC DNA]</scope>
</reference>
<evidence type="ECO:0000313" key="3">
    <source>
        <dbReference type="Proteomes" id="UP000735302"/>
    </source>
</evidence>
<accession>A0AAV4AKL6</accession>
<organism evidence="2 3">
    <name type="scientific">Plakobranchus ocellatus</name>
    <dbReference type="NCBI Taxonomy" id="259542"/>
    <lineage>
        <taxon>Eukaryota</taxon>
        <taxon>Metazoa</taxon>
        <taxon>Spiralia</taxon>
        <taxon>Lophotrochozoa</taxon>
        <taxon>Mollusca</taxon>
        <taxon>Gastropoda</taxon>
        <taxon>Heterobranchia</taxon>
        <taxon>Euthyneura</taxon>
        <taxon>Panpulmonata</taxon>
        <taxon>Sacoglossa</taxon>
        <taxon>Placobranchoidea</taxon>
        <taxon>Plakobranchidae</taxon>
        <taxon>Plakobranchus</taxon>
    </lineage>
</organism>
<comment type="caution">
    <text evidence="2">The sequence shown here is derived from an EMBL/GenBank/DDBJ whole genome shotgun (WGS) entry which is preliminary data.</text>
</comment>
<name>A0AAV4AKL6_9GAST</name>
<dbReference type="AlphaFoldDB" id="A0AAV4AKL6"/>
<protein>
    <submittedName>
        <fullName evidence="2">Uncharacterized protein</fullName>
    </submittedName>
</protein>